<sequence>MPISSLPTWAAAITTGSVILIDFPYSEARRRRKIRPGVVACLDLHRGEVVVAYATSRLDGVEPRKNALLLEAPQDWQPAGLHGPTRVQVDRRVRLALSSRRFLSPDGASPVLGYLSPHHAARVAQTYASLPPLDPEMEMRGVHPSCSPASGRWIGRPRLRSPRRNPIVHS</sequence>
<reference evidence="2 3" key="1">
    <citation type="submission" date="2016-10" db="EMBL/GenBank/DDBJ databases">
        <authorList>
            <person name="de Groot N.N."/>
        </authorList>
    </citation>
    <scope>NUCLEOTIDE SEQUENCE [LARGE SCALE GENOMIC DNA]</scope>
    <source>
        <strain evidence="2 3">DSM 19547</strain>
    </source>
</reference>
<organism evidence="2 3">
    <name type="scientific">Tranquillimonas alkanivorans</name>
    <dbReference type="NCBI Taxonomy" id="441119"/>
    <lineage>
        <taxon>Bacteria</taxon>
        <taxon>Pseudomonadati</taxon>
        <taxon>Pseudomonadota</taxon>
        <taxon>Alphaproteobacteria</taxon>
        <taxon>Rhodobacterales</taxon>
        <taxon>Roseobacteraceae</taxon>
        <taxon>Tranquillimonas</taxon>
    </lineage>
</organism>
<evidence type="ECO:0000313" key="2">
    <source>
        <dbReference type="EMBL" id="SFQ12302.1"/>
    </source>
</evidence>
<evidence type="ECO:0000313" key="3">
    <source>
        <dbReference type="Proteomes" id="UP000199356"/>
    </source>
</evidence>
<dbReference type="EMBL" id="FOXA01000037">
    <property type="protein sequence ID" value="SFQ12302.1"/>
    <property type="molecule type" value="Genomic_DNA"/>
</dbReference>
<proteinExistence type="predicted"/>
<feature type="region of interest" description="Disordered" evidence="1">
    <location>
        <begin position="140"/>
        <end position="170"/>
    </location>
</feature>
<protein>
    <recommendedName>
        <fullName evidence="4">PemK-like, MazF-like toxin of type II toxin-antitoxin system</fullName>
    </recommendedName>
</protein>
<evidence type="ECO:0008006" key="4">
    <source>
        <dbReference type="Google" id="ProtNLM"/>
    </source>
</evidence>
<evidence type="ECO:0000256" key="1">
    <source>
        <dbReference type="SAM" id="MobiDB-lite"/>
    </source>
</evidence>
<keyword evidence="3" id="KW-1185">Reference proteome</keyword>
<dbReference type="SUPFAM" id="SSF50118">
    <property type="entry name" value="Cell growth inhibitor/plasmid maintenance toxic component"/>
    <property type="match status" value="1"/>
</dbReference>
<dbReference type="AlphaFoldDB" id="A0A1I5VXS9"/>
<accession>A0A1I5VXS9</accession>
<dbReference type="Proteomes" id="UP000199356">
    <property type="component" value="Unassembled WGS sequence"/>
</dbReference>
<gene>
    <name evidence="2" type="ORF">SAMN04488047_13720</name>
</gene>
<dbReference type="OrthoDB" id="8442627at2"/>
<dbReference type="RefSeq" id="WP_093425466.1">
    <property type="nucleotide sequence ID" value="NZ_FOXA01000037.1"/>
</dbReference>
<name>A0A1I5VXS9_9RHOB</name>